<dbReference type="GeneID" id="19882553"/>
<protein>
    <submittedName>
        <fullName evidence="2">Uncharacterized protein</fullName>
    </submittedName>
</protein>
<dbReference type="VEuPathDB" id="MicrosporidiaDB:VICG_01843"/>
<feature type="transmembrane region" description="Helical" evidence="1">
    <location>
        <begin position="230"/>
        <end position="253"/>
    </location>
</feature>
<name>L2GKK4_VITCO</name>
<keyword evidence="1" id="KW-0472">Membrane</keyword>
<feature type="transmembrane region" description="Helical" evidence="1">
    <location>
        <begin position="60"/>
        <end position="78"/>
    </location>
</feature>
<evidence type="ECO:0000256" key="1">
    <source>
        <dbReference type="SAM" id="Phobius"/>
    </source>
</evidence>
<feature type="transmembrane region" description="Helical" evidence="1">
    <location>
        <begin position="21"/>
        <end position="40"/>
    </location>
</feature>
<dbReference type="Proteomes" id="UP000011082">
    <property type="component" value="Unassembled WGS sequence"/>
</dbReference>
<accession>L2GKK4</accession>
<evidence type="ECO:0000313" key="3">
    <source>
        <dbReference type="Proteomes" id="UP000011082"/>
    </source>
</evidence>
<sequence>MKQYKSIRTQLHTKPYASLETVTHIVFYAIRLTFFVLIRGLTFNIKVATERELIAANDVIISYTFSFFLLFFALCSVITENIYGYYLSAILMFHNSLFTIAMLILISLNIKVTAKFLSVGIVVSISYFVEMCFTLFYIYRKRVENSKILFQKIGADPKINDMFSTRKKLQTLGLLNFFISIITIQKLYLPPVLAHFAFEYATIIILGLTILQHIFIYANFHNEDLTQRKIAMVITVVKAALAILLAIFTIIKYIVGTEEEKVVKLIVYIDLLMISLVFFYYLWTDMNNFGKGLKKQILFKTRELTL</sequence>
<dbReference type="InParanoid" id="L2GKK4"/>
<keyword evidence="3" id="KW-1185">Reference proteome</keyword>
<dbReference type="HOGENOM" id="CLU_918896_0_0_1"/>
<proteinExistence type="predicted"/>
<dbReference type="RefSeq" id="XP_007605288.1">
    <property type="nucleotide sequence ID" value="XM_007605226.1"/>
</dbReference>
<dbReference type="AlphaFoldDB" id="L2GKK4"/>
<keyword evidence="1" id="KW-1133">Transmembrane helix</keyword>
<feature type="transmembrane region" description="Helical" evidence="1">
    <location>
        <begin position="200"/>
        <end position="218"/>
    </location>
</feature>
<feature type="transmembrane region" description="Helical" evidence="1">
    <location>
        <begin position="85"/>
        <end position="110"/>
    </location>
</feature>
<gene>
    <name evidence="2" type="ORF">VICG_01843</name>
</gene>
<feature type="transmembrane region" description="Helical" evidence="1">
    <location>
        <begin position="265"/>
        <end position="283"/>
    </location>
</feature>
<keyword evidence="1" id="KW-0812">Transmembrane</keyword>
<evidence type="ECO:0000313" key="2">
    <source>
        <dbReference type="EMBL" id="ELA41144.1"/>
    </source>
</evidence>
<dbReference type="EMBL" id="JH370149">
    <property type="protein sequence ID" value="ELA41144.1"/>
    <property type="molecule type" value="Genomic_DNA"/>
</dbReference>
<organism evidence="2 3">
    <name type="scientific">Vittaforma corneae (strain ATCC 50505)</name>
    <name type="common">Microsporidian parasite</name>
    <name type="synonym">Nosema corneum</name>
    <dbReference type="NCBI Taxonomy" id="993615"/>
    <lineage>
        <taxon>Eukaryota</taxon>
        <taxon>Fungi</taxon>
        <taxon>Fungi incertae sedis</taxon>
        <taxon>Microsporidia</taxon>
        <taxon>Nosematidae</taxon>
        <taxon>Vittaforma</taxon>
    </lineage>
</organism>
<feature type="transmembrane region" description="Helical" evidence="1">
    <location>
        <begin position="169"/>
        <end position="188"/>
    </location>
</feature>
<reference evidence="3" key="1">
    <citation type="submission" date="2011-05" db="EMBL/GenBank/DDBJ databases">
        <title>The genome sequence of Vittaforma corneae strain ATCC 50505.</title>
        <authorList>
            <consortium name="The Broad Institute Genome Sequencing Platform"/>
            <person name="Cuomo C."/>
            <person name="Didier E."/>
            <person name="Bowers L."/>
            <person name="Young S.K."/>
            <person name="Zeng Q."/>
            <person name="Gargeya S."/>
            <person name="Fitzgerald M."/>
            <person name="Haas B."/>
            <person name="Abouelleil A."/>
            <person name="Alvarado L."/>
            <person name="Arachchi H.M."/>
            <person name="Berlin A."/>
            <person name="Chapman S.B."/>
            <person name="Gearin G."/>
            <person name="Goldberg J."/>
            <person name="Griggs A."/>
            <person name="Gujja S."/>
            <person name="Hansen M."/>
            <person name="Heiman D."/>
            <person name="Howarth C."/>
            <person name="Larimer J."/>
            <person name="Lui A."/>
            <person name="MacDonald P.J.P."/>
            <person name="McCowen C."/>
            <person name="Montmayeur A."/>
            <person name="Murphy C."/>
            <person name="Neiman D."/>
            <person name="Pearson M."/>
            <person name="Priest M."/>
            <person name="Roberts A."/>
            <person name="Saif S."/>
            <person name="Shea T."/>
            <person name="Sisk P."/>
            <person name="Stolte C."/>
            <person name="Sykes S."/>
            <person name="Wortman J."/>
            <person name="Nusbaum C."/>
            <person name="Birren B."/>
        </authorList>
    </citation>
    <scope>NUCLEOTIDE SEQUENCE [LARGE SCALE GENOMIC DNA]</scope>
    <source>
        <strain evidence="3">ATCC 50505</strain>
    </source>
</reference>
<feature type="transmembrane region" description="Helical" evidence="1">
    <location>
        <begin position="116"/>
        <end position="139"/>
    </location>
</feature>